<dbReference type="InterPro" id="IPR052428">
    <property type="entry name" value="Autophagy_HostDef_Reg"/>
</dbReference>
<feature type="compositionally biased region" description="Acidic residues" evidence="2">
    <location>
        <begin position="582"/>
        <end position="596"/>
    </location>
</feature>
<dbReference type="Pfam" id="PF21054">
    <property type="entry name" value="RUBC_PIKBD"/>
    <property type="match status" value="1"/>
</dbReference>
<feature type="compositionally biased region" description="Polar residues" evidence="2">
    <location>
        <begin position="560"/>
        <end position="580"/>
    </location>
</feature>
<evidence type="ECO:0000256" key="2">
    <source>
        <dbReference type="SAM" id="MobiDB-lite"/>
    </source>
</evidence>
<reference evidence="5" key="1">
    <citation type="journal article" date="2017" name="bioRxiv">
        <title>Comparative analysis of the genomes of Stylophora pistillata and Acropora digitifera provides evidence for extensive differences between species of corals.</title>
        <authorList>
            <person name="Voolstra C.R."/>
            <person name="Li Y."/>
            <person name="Liew Y.J."/>
            <person name="Baumgarten S."/>
            <person name="Zoccola D."/>
            <person name="Flot J.-F."/>
            <person name="Tambutte S."/>
            <person name="Allemand D."/>
            <person name="Aranda M."/>
        </authorList>
    </citation>
    <scope>NUCLEOTIDE SEQUENCE [LARGE SCALE GENOMIC DNA]</scope>
</reference>
<evidence type="ECO:0000313" key="5">
    <source>
        <dbReference type="Proteomes" id="UP000225706"/>
    </source>
</evidence>
<name>A0A2B4RZY9_STYPI</name>
<gene>
    <name evidence="4" type="ORF">AWC38_SpisGene13375</name>
</gene>
<dbReference type="Proteomes" id="UP000225706">
    <property type="component" value="Unassembled WGS sequence"/>
</dbReference>
<keyword evidence="1" id="KW-0072">Autophagy</keyword>
<dbReference type="PANTHER" id="PTHR45971">
    <property type="entry name" value="PHOX (PX) DOMAIN-CONTAINING PROTEIN"/>
    <property type="match status" value="1"/>
</dbReference>
<organism evidence="4 5">
    <name type="scientific">Stylophora pistillata</name>
    <name type="common">Smooth cauliflower coral</name>
    <dbReference type="NCBI Taxonomy" id="50429"/>
    <lineage>
        <taxon>Eukaryota</taxon>
        <taxon>Metazoa</taxon>
        <taxon>Cnidaria</taxon>
        <taxon>Anthozoa</taxon>
        <taxon>Hexacorallia</taxon>
        <taxon>Scleractinia</taxon>
        <taxon>Astrocoeniina</taxon>
        <taxon>Pocilloporidae</taxon>
        <taxon>Stylophora</taxon>
    </lineage>
</organism>
<dbReference type="GO" id="GO:0006914">
    <property type="term" value="P:autophagy"/>
    <property type="evidence" value="ECO:0007669"/>
    <property type="project" value="UniProtKB-KW"/>
</dbReference>
<dbReference type="SUPFAM" id="SSF140741">
    <property type="entry name" value="RUN domain-like"/>
    <property type="match status" value="1"/>
</dbReference>
<evidence type="ECO:0000256" key="1">
    <source>
        <dbReference type="ARBA" id="ARBA00023006"/>
    </source>
</evidence>
<evidence type="ECO:0000313" key="4">
    <source>
        <dbReference type="EMBL" id="PFX22120.1"/>
    </source>
</evidence>
<dbReference type="Pfam" id="PF13901">
    <property type="entry name" value="RH_dom"/>
    <property type="match status" value="1"/>
</dbReference>
<dbReference type="GO" id="GO:1901981">
    <property type="term" value="F:phosphatidylinositol phosphate binding"/>
    <property type="evidence" value="ECO:0007669"/>
    <property type="project" value="TreeGrafter"/>
</dbReference>
<protein>
    <submittedName>
        <fullName evidence="4">Run domain Beclin-1 interacting and cysteine-rich containing protein</fullName>
    </submittedName>
</protein>
<dbReference type="Gene3D" id="1.20.58.900">
    <property type="match status" value="1"/>
</dbReference>
<comment type="caution">
    <text evidence="4">The sequence shown here is derived from an EMBL/GenBank/DDBJ whole genome shotgun (WGS) entry which is preliminary data.</text>
</comment>
<dbReference type="CDD" id="cd15489">
    <property type="entry name" value="PHD_SF"/>
    <property type="match status" value="1"/>
</dbReference>
<dbReference type="SMART" id="SM01175">
    <property type="entry name" value="DUF4206"/>
    <property type="match status" value="1"/>
</dbReference>
<dbReference type="InterPro" id="IPR037213">
    <property type="entry name" value="Run_dom_sf"/>
</dbReference>
<dbReference type="AlphaFoldDB" id="A0A2B4RZY9"/>
<dbReference type="STRING" id="50429.A0A2B4RZY9"/>
<dbReference type="EMBL" id="LSMT01000250">
    <property type="protein sequence ID" value="PFX22120.1"/>
    <property type="molecule type" value="Genomic_DNA"/>
</dbReference>
<dbReference type="OrthoDB" id="10067503at2759"/>
<sequence>MVHPTTKMADEEVGSTQYAEERWSLLNSLKCTVENIIMSNFGSRQVTTGSFPQVKIDLERIFKHGQRRQQRPGQDMGERNTLVFVSSFDENVQGNLTDTKEEMLEKLHQVFLDGLLSASNLSELVNNREKINCFYQDYAFLRSIPHVEAMCTCIQALENGDCQLLAKIDNILLNKKKNIDLWLQESVSFKTGLLQFSIIHKEIQGKDVEEPTSSNSSGCSNEKDFCQSATLYSSPEDSNIEITDESVYSSVDLQENLQYCPESGLKFLCLPKNMDDQSLGDKCLARGGSHREQIVRKNGKATWSSQASTTFGPLKTRDSVRATLAYAALSAVFESDEGIPYTAMWLDATDDRKSCKVRRASTGSLDHTFLHPQTEKVNNGMLDPANFESTSMGSCGKNAIESVTEYQIRKAIGHNRSKSDQLGVTQSQKHEFINNLAISGANKENSSSDLNRLSSSLPTTSESQYCLDPYMDDPYQEQSLATILASQDFSSCELDKENAHFSISEALIAAIEQMKCDTVNTSEEEEEEDEEILYLKKELERKRWEKRRRKHLQEQAAFSDETTQSTASEPSLQTNSSRSVLDSEDELSTEWEELSPTDEQLQDNNEFCTSSATLSYPSSVTDTISDSIHNSKSRPQYTLLSAEAVAKSLLQKFANQKHPAAWELQWLVSFQDAPQSLLPLPDTVAVAPDDVLHVEAVENKLMSRQNSLPSRIRGNSEWAPPRAQIIFHTHKPPRRKESMRQQNFRCAGCGMAVSPDYMKRFRYCNYLGKYFCSTCHNNVLEVIPARVLRKWDFTKFEVSNFARDLLHRIRFDPLFNLMDLNPSLYKRIRVLERLKDIRRRLHFFKSFIQTCRKAKKLAEEFNKISDHICGEPHVYSLHDLLQVHDGHLYQFLDKLAMESLNHINHCQLCLAKGFICEYCKDGDDIIFPFLLNRVVQCTGCRASFHKECFVEGKCPKCERIRIRKQLLSEAVSSEEEQTFEYAPSRFV</sequence>
<dbReference type="InterPro" id="IPR025258">
    <property type="entry name" value="RH_dom"/>
</dbReference>
<accession>A0A2B4RZY9</accession>
<dbReference type="PANTHER" id="PTHR45971:SF1">
    <property type="entry name" value="RUBICON, ISOFORM A"/>
    <property type="match status" value="1"/>
</dbReference>
<dbReference type="InterPro" id="IPR048569">
    <property type="entry name" value="RUBC_PIKBD"/>
</dbReference>
<feature type="region of interest" description="Disordered" evidence="2">
    <location>
        <begin position="553"/>
        <end position="603"/>
    </location>
</feature>
<feature type="domain" description="Rubicon Homology" evidence="3">
    <location>
        <begin position="762"/>
        <end position="964"/>
    </location>
</feature>
<evidence type="ECO:0000259" key="3">
    <source>
        <dbReference type="SMART" id="SM01175"/>
    </source>
</evidence>
<keyword evidence="5" id="KW-1185">Reference proteome</keyword>
<proteinExistence type="predicted"/>